<gene>
    <name evidence="1" type="ORF">PHMEG_00040465</name>
</gene>
<keyword evidence="2" id="KW-1185">Reference proteome</keyword>
<comment type="caution">
    <text evidence="1">The sequence shown here is derived from an EMBL/GenBank/DDBJ whole genome shotgun (WGS) entry which is preliminary data.</text>
</comment>
<accession>A0A225UDI6</accession>
<dbReference type="Proteomes" id="UP000198211">
    <property type="component" value="Unassembled WGS sequence"/>
</dbReference>
<evidence type="ECO:0000313" key="2">
    <source>
        <dbReference type="Proteomes" id="UP000198211"/>
    </source>
</evidence>
<evidence type="ECO:0000313" key="1">
    <source>
        <dbReference type="EMBL" id="OWY91102.1"/>
    </source>
</evidence>
<sequence>MLNAINVGHFDVVLSLHLQRQEELHAFRKTVHLAPEL</sequence>
<dbReference type="AlphaFoldDB" id="A0A225UDI6"/>
<name>A0A225UDI6_9STRA</name>
<protein>
    <submittedName>
        <fullName evidence="1">Uncharacterized protein</fullName>
    </submittedName>
</protein>
<organism evidence="1 2">
    <name type="scientific">Phytophthora megakarya</name>
    <dbReference type="NCBI Taxonomy" id="4795"/>
    <lineage>
        <taxon>Eukaryota</taxon>
        <taxon>Sar</taxon>
        <taxon>Stramenopiles</taxon>
        <taxon>Oomycota</taxon>
        <taxon>Peronosporomycetes</taxon>
        <taxon>Peronosporales</taxon>
        <taxon>Peronosporaceae</taxon>
        <taxon>Phytophthora</taxon>
    </lineage>
</organism>
<proteinExistence type="predicted"/>
<reference evidence="2" key="1">
    <citation type="submission" date="2017-03" db="EMBL/GenBank/DDBJ databases">
        <title>Phytopthora megakarya and P. palmivora, two closely related causual agents of cacao black pod achieved similar genome size and gene model numbers by different mechanisms.</title>
        <authorList>
            <person name="Ali S."/>
            <person name="Shao J."/>
            <person name="Larry D.J."/>
            <person name="Kronmiller B."/>
            <person name="Shen D."/>
            <person name="Strem M.D."/>
            <person name="Melnick R.L."/>
            <person name="Guiltinan M.J."/>
            <person name="Tyler B.M."/>
            <person name="Meinhardt L.W."/>
            <person name="Bailey B.A."/>
        </authorList>
    </citation>
    <scope>NUCLEOTIDE SEQUENCE [LARGE SCALE GENOMIC DNA]</scope>
    <source>
        <strain evidence="2">zdho120</strain>
    </source>
</reference>
<dbReference type="EMBL" id="NBNE01021086">
    <property type="protein sequence ID" value="OWY91102.1"/>
    <property type="molecule type" value="Genomic_DNA"/>
</dbReference>